<name>A0A0F8Z3P2_9ZZZZ</name>
<accession>A0A0F8Z3P2</accession>
<dbReference type="SUPFAM" id="SSF63829">
    <property type="entry name" value="Calcium-dependent phosphotriesterase"/>
    <property type="match status" value="1"/>
</dbReference>
<evidence type="ECO:0000313" key="1">
    <source>
        <dbReference type="EMBL" id="KKK80680.1"/>
    </source>
</evidence>
<feature type="non-terminal residue" evidence="1">
    <location>
        <position position="403"/>
    </location>
</feature>
<reference evidence="1" key="1">
    <citation type="journal article" date="2015" name="Nature">
        <title>Complex archaea that bridge the gap between prokaryotes and eukaryotes.</title>
        <authorList>
            <person name="Spang A."/>
            <person name="Saw J.H."/>
            <person name="Jorgensen S.L."/>
            <person name="Zaremba-Niedzwiedzka K."/>
            <person name="Martijn J."/>
            <person name="Lind A.E."/>
            <person name="van Eijk R."/>
            <person name="Schleper C."/>
            <person name="Guy L."/>
            <person name="Ettema T.J."/>
        </authorList>
    </citation>
    <scope>NUCLEOTIDE SEQUENCE</scope>
</reference>
<dbReference type="EMBL" id="LAZR01053467">
    <property type="protein sequence ID" value="KKK80680.1"/>
    <property type="molecule type" value="Genomic_DNA"/>
</dbReference>
<proteinExistence type="predicted"/>
<feature type="non-terminal residue" evidence="1">
    <location>
        <position position="1"/>
    </location>
</feature>
<sequence length="403" mass="47104">FKFLTYDSNYDTNKFQLNAIKLDITDFFSTTTTFPFYNTSQSFSSVDFYDNFLNDFHEFKIRIITEKETQQDAGIEVNLAIGDFKTYVQAKTDYLNYDEFESNGIQGRHISDKISLTSDGVELTGFSGFNIKETHTSQKFYDNFWKNEWILLGAQQGTMTISRDIIQDTKVSAANPNMNYDGQDLRVSTSPEYETYIELDQINYLIFGDTDTYELKVDIGNQPWDYTGLSSNFAAQDGFPRSIRFHDGYWWMVGSSTDKVYKYTDTWTYTGLSYDVSGQDTIPKSIYFQDGYWWMLGARYDTVYKYTDTWTYTGLSYSVSSQSTVPTSIYFQDGYWWMLGFFNTVYKYTDTWTYTGLSYDVSGQDTIPESIAFQDGYWWMVGLYNKKVFKYTDTWTYTGLSYD</sequence>
<comment type="caution">
    <text evidence="1">The sequence shown here is derived from an EMBL/GenBank/DDBJ whole genome shotgun (WGS) entry which is preliminary data.</text>
</comment>
<gene>
    <name evidence="1" type="ORF">LCGC14_2821070</name>
</gene>
<organism evidence="1">
    <name type="scientific">marine sediment metagenome</name>
    <dbReference type="NCBI Taxonomy" id="412755"/>
    <lineage>
        <taxon>unclassified sequences</taxon>
        <taxon>metagenomes</taxon>
        <taxon>ecological metagenomes</taxon>
    </lineage>
</organism>
<dbReference type="AlphaFoldDB" id="A0A0F8Z3P2"/>
<protein>
    <submittedName>
        <fullName evidence="1">Uncharacterized protein</fullName>
    </submittedName>
</protein>